<protein>
    <submittedName>
        <fullName evidence="2">Uncharacterized protein</fullName>
    </submittedName>
</protein>
<proteinExistence type="predicted"/>
<evidence type="ECO:0000313" key="2">
    <source>
        <dbReference type="EMBL" id="KAL3816963.1"/>
    </source>
</evidence>
<dbReference type="EMBL" id="JALLPB020000123">
    <property type="protein sequence ID" value="KAL3816963.1"/>
    <property type="molecule type" value="Genomic_DNA"/>
</dbReference>
<dbReference type="AlphaFoldDB" id="A0ABD3RXN7"/>
<accession>A0ABD3RXN7</accession>
<keyword evidence="1" id="KW-0732">Signal</keyword>
<dbReference type="Proteomes" id="UP001530377">
    <property type="component" value="Unassembled WGS sequence"/>
</dbReference>
<evidence type="ECO:0000256" key="1">
    <source>
        <dbReference type="SAM" id="SignalP"/>
    </source>
</evidence>
<evidence type="ECO:0000313" key="3">
    <source>
        <dbReference type="Proteomes" id="UP001530377"/>
    </source>
</evidence>
<reference evidence="2 3" key="1">
    <citation type="submission" date="2024-10" db="EMBL/GenBank/DDBJ databases">
        <title>Updated reference genomes for cyclostephanoid diatoms.</title>
        <authorList>
            <person name="Roberts W.R."/>
            <person name="Alverson A.J."/>
        </authorList>
    </citation>
    <scope>NUCLEOTIDE SEQUENCE [LARGE SCALE GENOMIC DNA]</scope>
    <source>
        <strain evidence="2 3">AJA228-03</strain>
    </source>
</reference>
<name>A0ABD3RXN7_9STRA</name>
<feature type="signal peptide" evidence="1">
    <location>
        <begin position="1"/>
        <end position="24"/>
    </location>
</feature>
<sequence>MMITNNTICLTLLFLSTQFSVGSAKSQLSRRLRLASFEPCSTEEGCNARYTIMKNAGVINGYFYASDDIPTMGCFLKGENVFFGAGGTFEDMIVSDLPGGQERIWCEAATSVGSGMSMSMSMSLPSMEEMELMSTRGSTRWLRQREDMH</sequence>
<organism evidence="2 3">
    <name type="scientific">Cyclostephanos tholiformis</name>
    <dbReference type="NCBI Taxonomy" id="382380"/>
    <lineage>
        <taxon>Eukaryota</taxon>
        <taxon>Sar</taxon>
        <taxon>Stramenopiles</taxon>
        <taxon>Ochrophyta</taxon>
        <taxon>Bacillariophyta</taxon>
        <taxon>Coscinodiscophyceae</taxon>
        <taxon>Thalassiosirophycidae</taxon>
        <taxon>Stephanodiscales</taxon>
        <taxon>Stephanodiscaceae</taxon>
        <taxon>Cyclostephanos</taxon>
    </lineage>
</organism>
<keyword evidence="3" id="KW-1185">Reference proteome</keyword>
<feature type="chain" id="PRO_5044849231" evidence="1">
    <location>
        <begin position="25"/>
        <end position="149"/>
    </location>
</feature>
<comment type="caution">
    <text evidence="2">The sequence shown here is derived from an EMBL/GenBank/DDBJ whole genome shotgun (WGS) entry which is preliminary data.</text>
</comment>
<gene>
    <name evidence="2" type="ORF">ACHAXA_011751</name>
</gene>